<protein>
    <submittedName>
        <fullName evidence="2">Uncharacterized protein</fullName>
    </submittedName>
</protein>
<comment type="caution">
    <text evidence="2">The sequence shown here is derived from an EMBL/GenBank/DDBJ whole genome shotgun (WGS) entry which is preliminary data.</text>
</comment>
<accession>A0A6A3ILJ7</accession>
<dbReference type="EMBL" id="QXFU01002840">
    <property type="protein sequence ID" value="KAE8980964.1"/>
    <property type="molecule type" value="Genomic_DNA"/>
</dbReference>
<feature type="transmembrane region" description="Helical" evidence="1">
    <location>
        <begin position="228"/>
        <end position="248"/>
    </location>
</feature>
<dbReference type="PANTHER" id="PTHR13510:SF44">
    <property type="entry name" value="RABENOSYN-5"/>
    <property type="match status" value="1"/>
</dbReference>
<evidence type="ECO:0000256" key="1">
    <source>
        <dbReference type="SAM" id="Phobius"/>
    </source>
</evidence>
<keyword evidence="1" id="KW-0812">Transmembrane</keyword>
<keyword evidence="1" id="KW-1133">Transmembrane helix</keyword>
<feature type="transmembrane region" description="Helical" evidence="1">
    <location>
        <begin position="189"/>
        <end position="208"/>
    </location>
</feature>
<evidence type="ECO:0000313" key="3">
    <source>
        <dbReference type="Proteomes" id="UP000435112"/>
    </source>
</evidence>
<gene>
    <name evidence="2" type="ORF">PR002_g23961</name>
</gene>
<organism evidence="2 3">
    <name type="scientific">Phytophthora rubi</name>
    <dbReference type="NCBI Taxonomy" id="129364"/>
    <lineage>
        <taxon>Eukaryota</taxon>
        <taxon>Sar</taxon>
        <taxon>Stramenopiles</taxon>
        <taxon>Oomycota</taxon>
        <taxon>Peronosporomycetes</taxon>
        <taxon>Peronosporales</taxon>
        <taxon>Peronosporaceae</taxon>
        <taxon>Phytophthora</taxon>
    </lineage>
</organism>
<keyword evidence="1" id="KW-0472">Membrane</keyword>
<dbReference type="PANTHER" id="PTHR13510">
    <property type="entry name" value="FYVE-FINGER-CONTAINING RAB5 EFFECTOR PROTEIN RABENOSYN-5-RELATED"/>
    <property type="match status" value="1"/>
</dbReference>
<evidence type="ECO:0000313" key="2">
    <source>
        <dbReference type="EMBL" id="KAE8980964.1"/>
    </source>
</evidence>
<dbReference type="InterPro" id="IPR052727">
    <property type="entry name" value="Rab4/Rab5_effector"/>
</dbReference>
<dbReference type="Proteomes" id="UP000435112">
    <property type="component" value="Unassembled WGS sequence"/>
</dbReference>
<dbReference type="AlphaFoldDB" id="A0A6A3ILJ7"/>
<proteinExistence type="predicted"/>
<name>A0A6A3ILJ7_9STRA</name>
<reference evidence="2 3" key="1">
    <citation type="submission" date="2018-09" db="EMBL/GenBank/DDBJ databases">
        <title>Genomic investigation of the strawberry pathogen Phytophthora fragariae indicates pathogenicity is determined by transcriptional variation in three key races.</title>
        <authorList>
            <person name="Adams T.M."/>
            <person name="Armitage A.D."/>
            <person name="Sobczyk M.K."/>
            <person name="Bates H.J."/>
            <person name="Dunwell J.M."/>
            <person name="Nellist C.F."/>
            <person name="Harrison R.J."/>
        </authorList>
    </citation>
    <scope>NUCLEOTIDE SEQUENCE [LARGE SCALE GENOMIC DNA]</scope>
    <source>
        <strain evidence="2 3">SCRP324</strain>
    </source>
</reference>
<sequence length="334" mass="37711">MTKDWFAANPYPNLHLSEEQKHQLVDLVNEFVEGYYQEYEDFVTIDNRRVDEQRWKHFKSKDDLHVYEDRYRQESDQDMEPWNSASTDGEDVVPIKSDMPVVLRVGTVLGRLDDLMFGCVNPTLDVMRIRASYNSRKPRELMEEDIDMDDGKQPFTGAPQSAMPLTVDGVLTRTPFLQLRQGRVKSHRARVLVATVLLMKFVATILTWTAQQVWSQSTPVPRQACTQVFLVDGFFFGAVFGLVALFFFDELELACSLAFFAGGVCGSDEDDSCELGALSRRLACMETGSFSHKLGSISCPRMVTRFWLEAAAGSPPLLVTELVLGGVDMSVLYS</sequence>